<evidence type="ECO:0000313" key="4">
    <source>
        <dbReference type="EMBL" id="KAK0557918.1"/>
    </source>
</evidence>
<evidence type="ECO:0000256" key="1">
    <source>
        <dbReference type="ARBA" id="ARBA00023002"/>
    </source>
</evidence>
<keyword evidence="5" id="KW-1185">Reference proteome</keyword>
<comment type="similarity">
    <text evidence="2">Belongs to the NAD(P)-dependent epimerase/dehydratase family. Dihydroflavonol-4-reductase subfamily.</text>
</comment>
<dbReference type="GO" id="GO:0006694">
    <property type="term" value="P:steroid biosynthetic process"/>
    <property type="evidence" value="ECO:0007669"/>
    <property type="project" value="InterPro"/>
</dbReference>
<accession>A0AAN6GYT3</accession>
<feature type="domain" description="3-beta hydroxysteroid dehydrogenase/isomerase" evidence="3">
    <location>
        <begin position="11"/>
        <end position="140"/>
    </location>
</feature>
<keyword evidence="1" id="KW-0560">Oxidoreductase</keyword>
<dbReference type="InterPro" id="IPR002225">
    <property type="entry name" value="3Beta_OHSteriod_DH/Estase"/>
</dbReference>
<gene>
    <name evidence="4" type="ORF">OC846_000213</name>
</gene>
<dbReference type="InterPro" id="IPR050425">
    <property type="entry name" value="NAD(P)_dehydrat-like"/>
</dbReference>
<evidence type="ECO:0000256" key="2">
    <source>
        <dbReference type="ARBA" id="ARBA00023445"/>
    </source>
</evidence>
<protein>
    <recommendedName>
        <fullName evidence="3">3-beta hydroxysteroid dehydrogenase/isomerase domain-containing protein</fullName>
    </recommendedName>
</protein>
<evidence type="ECO:0000313" key="5">
    <source>
        <dbReference type="Proteomes" id="UP001176517"/>
    </source>
</evidence>
<dbReference type="EMBL" id="JAPDMZ010000002">
    <property type="protein sequence ID" value="KAK0557918.1"/>
    <property type="molecule type" value="Genomic_DNA"/>
</dbReference>
<comment type="caution">
    <text evidence="4">The sequence shown here is derived from an EMBL/GenBank/DDBJ whole genome shotgun (WGS) entry which is preliminary data.</text>
</comment>
<dbReference type="SUPFAM" id="SSF51735">
    <property type="entry name" value="NAD(P)-binding Rossmann-fold domains"/>
    <property type="match status" value="1"/>
</dbReference>
<dbReference type="PANTHER" id="PTHR10366:SF564">
    <property type="entry name" value="STEROL-4-ALPHA-CARBOXYLATE 3-DEHYDROGENASE, DECARBOXYLATING"/>
    <property type="match status" value="1"/>
</dbReference>
<dbReference type="GO" id="GO:0016616">
    <property type="term" value="F:oxidoreductase activity, acting on the CH-OH group of donors, NAD or NADP as acceptor"/>
    <property type="evidence" value="ECO:0007669"/>
    <property type="project" value="InterPro"/>
</dbReference>
<evidence type="ECO:0000259" key="3">
    <source>
        <dbReference type="Pfam" id="PF01073"/>
    </source>
</evidence>
<sequence>MSAKRSDVPVVVTGPTGYVGAWCALDLLQNGYKVRGTVRSQDKFDRLLAQPAFAKYRDHFTAVIVPDLVTGDFSEAVRGAEIVIHTASPVSQDTENAEELILRPAINGTKNVVQAAINAGTVKHIVVTSGFGAACSLDDGFPFPEPAPRYYHEKDWNKATYADAVESKIPTFAYAASKKLAEQAAYELVEQSGRPIKVSSIVAPMIIGPHVHYVARLEDLTVSLVWLWKIVSGQRAHRLPPVPLPAVADVRTVAAAHRLAFEKDDGRGRFMIYNGPVDWSMAVEIMHKKFSSRAQNLPDVKKTDRIGSHPRLFKVDTTRSKEALGLTYAPVEDVLKDTIERFFEIQDAQSKI</sequence>
<organism evidence="4 5">
    <name type="scientific">Tilletia horrida</name>
    <dbReference type="NCBI Taxonomy" id="155126"/>
    <lineage>
        <taxon>Eukaryota</taxon>
        <taxon>Fungi</taxon>
        <taxon>Dikarya</taxon>
        <taxon>Basidiomycota</taxon>
        <taxon>Ustilaginomycotina</taxon>
        <taxon>Exobasidiomycetes</taxon>
        <taxon>Tilletiales</taxon>
        <taxon>Tilletiaceae</taxon>
        <taxon>Tilletia</taxon>
    </lineage>
</organism>
<dbReference type="AlphaFoldDB" id="A0AAN6GYT3"/>
<dbReference type="InterPro" id="IPR036291">
    <property type="entry name" value="NAD(P)-bd_dom_sf"/>
</dbReference>
<proteinExistence type="inferred from homology"/>
<dbReference type="Proteomes" id="UP001176517">
    <property type="component" value="Unassembled WGS sequence"/>
</dbReference>
<dbReference type="Pfam" id="PF01073">
    <property type="entry name" value="3Beta_HSD"/>
    <property type="match status" value="1"/>
</dbReference>
<name>A0AAN6GYT3_9BASI</name>
<dbReference type="PANTHER" id="PTHR10366">
    <property type="entry name" value="NAD DEPENDENT EPIMERASE/DEHYDRATASE"/>
    <property type="match status" value="1"/>
</dbReference>
<reference evidence="4" key="1">
    <citation type="journal article" date="2023" name="PhytoFront">
        <title>Draft Genome Resources of Seven Strains of Tilletia horrida, Causal Agent of Kernel Smut of Rice.</title>
        <authorList>
            <person name="Khanal S."/>
            <person name="Antony Babu S."/>
            <person name="Zhou X.G."/>
        </authorList>
    </citation>
    <scope>NUCLEOTIDE SEQUENCE</scope>
    <source>
        <strain evidence="4">TX6</strain>
    </source>
</reference>
<dbReference type="Gene3D" id="3.40.50.720">
    <property type="entry name" value="NAD(P)-binding Rossmann-like Domain"/>
    <property type="match status" value="1"/>
</dbReference>